<evidence type="ECO:0000256" key="1">
    <source>
        <dbReference type="ARBA" id="ARBA00023015"/>
    </source>
</evidence>
<accession>A0A4Q9UZC4</accession>
<comment type="caution">
    <text evidence="5">The sequence shown here is derived from an EMBL/GenBank/DDBJ whole genome shotgun (WGS) entry which is preliminary data.</text>
</comment>
<keyword evidence="2" id="KW-0238">DNA-binding</keyword>
<evidence type="ECO:0000256" key="2">
    <source>
        <dbReference type="ARBA" id="ARBA00023125"/>
    </source>
</evidence>
<dbReference type="Pfam" id="PF07702">
    <property type="entry name" value="UTRA"/>
    <property type="match status" value="1"/>
</dbReference>
<dbReference type="InterPro" id="IPR000524">
    <property type="entry name" value="Tscrpt_reg_HTH_GntR"/>
</dbReference>
<dbReference type="InterPro" id="IPR050679">
    <property type="entry name" value="Bact_HTH_transcr_reg"/>
</dbReference>
<dbReference type="EMBL" id="SJDT01000005">
    <property type="protein sequence ID" value="TBW21093.1"/>
    <property type="molecule type" value="Genomic_DNA"/>
</dbReference>
<dbReference type="GO" id="GO:0003677">
    <property type="term" value="F:DNA binding"/>
    <property type="evidence" value="ECO:0007669"/>
    <property type="project" value="UniProtKB-KW"/>
</dbReference>
<dbReference type="GO" id="GO:0045892">
    <property type="term" value="P:negative regulation of DNA-templated transcription"/>
    <property type="evidence" value="ECO:0007669"/>
    <property type="project" value="TreeGrafter"/>
</dbReference>
<dbReference type="OrthoDB" id="3194402at2"/>
<gene>
    <name evidence="5" type="ORF">EZJ44_07255</name>
</gene>
<keyword evidence="1" id="KW-0805">Transcription regulation</keyword>
<sequence>MAQAWKPPISLDRSLDVPLHEQISYPIQQAIIAGELAPGTLIENELSLAARLRVSRPTARHALQTLVDQGLLLRRRGFGTVVAPKPRHRLQEPSSLFNDIRRAGSVSDTQILRYQKWQADETIARRLECPIGSDVLELERLRLKDGVPVAILYNWLPFQFAPSPDQLLTVGLYQHLQQLGITIASTRQSVGAQRPKRAVARLLGITTRDPILTIERTAFDAEGKIVEWGYHSYRGDRYQYESTVFSELPAS</sequence>
<reference evidence="5 6" key="1">
    <citation type="submission" date="2019-02" db="EMBL/GenBank/DDBJ databases">
        <title>Arcanobacterium bovis sp. nov., isolated from the milk of a cow with mastitis.</title>
        <authorList>
            <person name="Sammra O."/>
            <person name="Foster G."/>
            <person name="Hassan A."/>
            <person name="Alssahen M."/>
            <person name="Laemmler C."/>
            <person name="Borowiak M."/>
            <person name="Malorny B."/>
            <person name="Abdulmawjood A."/>
        </authorList>
    </citation>
    <scope>NUCLEOTIDE SEQUENCE [LARGE SCALE GENOMIC DNA]</scope>
    <source>
        <strain evidence="5 6">C605018/01/1</strain>
    </source>
</reference>
<dbReference type="PANTHER" id="PTHR44846">
    <property type="entry name" value="MANNOSYL-D-GLYCERATE TRANSPORT/METABOLISM SYSTEM REPRESSOR MNGR-RELATED"/>
    <property type="match status" value="1"/>
</dbReference>
<dbReference type="SMART" id="SM00345">
    <property type="entry name" value="HTH_GNTR"/>
    <property type="match status" value="1"/>
</dbReference>
<dbReference type="Pfam" id="PF00392">
    <property type="entry name" value="GntR"/>
    <property type="match status" value="1"/>
</dbReference>
<evidence type="ECO:0000313" key="6">
    <source>
        <dbReference type="Proteomes" id="UP000293036"/>
    </source>
</evidence>
<keyword evidence="3" id="KW-0804">Transcription</keyword>
<dbReference type="InterPro" id="IPR011663">
    <property type="entry name" value="UTRA"/>
</dbReference>
<dbReference type="SMART" id="SM00866">
    <property type="entry name" value="UTRA"/>
    <property type="match status" value="1"/>
</dbReference>
<evidence type="ECO:0000259" key="4">
    <source>
        <dbReference type="PROSITE" id="PS50949"/>
    </source>
</evidence>
<keyword evidence="6" id="KW-1185">Reference proteome</keyword>
<dbReference type="RefSeq" id="WP_131281822.1">
    <property type="nucleotide sequence ID" value="NZ_JBHSLR010000002.1"/>
</dbReference>
<dbReference type="InterPro" id="IPR036388">
    <property type="entry name" value="WH-like_DNA-bd_sf"/>
</dbReference>
<dbReference type="Gene3D" id="3.40.1410.10">
    <property type="entry name" value="Chorismate lyase-like"/>
    <property type="match status" value="1"/>
</dbReference>
<protein>
    <submittedName>
        <fullName evidence="5">GntR family transcriptional regulator</fullName>
    </submittedName>
</protein>
<dbReference type="SUPFAM" id="SSF46785">
    <property type="entry name" value="Winged helix' DNA-binding domain"/>
    <property type="match status" value="1"/>
</dbReference>
<name>A0A4Q9UZC4_9ACTO</name>
<dbReference type="InterPro" id="IPR028978">
    <property type="entry name" value="Chorismate_lyase_/UTRA_dom_sf"/>
</dbReference>
<dbReference type="GO" id="GO:0003700">
    <property type="term" value="F:DNA-binding transcription factor activity"/>
    <property type="evidence" value="ECO:0007669"/>
    <property type="project" value="InterPro"/>
</dbReference>
<evidence type="ECO:0000313" key="5">
    <source>
        <dbReference type="EMBL" id="TBW21093.1"/>
    </source>
</evidence>
<dbReference type="AlphaFoldDB" id="A0A4Q9UZC4"/>
<evidence type="ECO:0000256" key="3">
    <source>
        <dbReference type="ARBA" id="ARBA00023163"/>
    </source>
</evidence>
<dbReference type="PROSITE" id="PS50949">
    <property type="entry name" value="HTH_GNTR"/>
    <property type="match status" value="1"/>
</dbReference>
<proteinExistence type="predicted"/>
<dbReference type="Proteomes" id="UP000293036">
    <property type="component" value="Unassembled WGS sequence"/>
</dbReference>
<dbReference type="CDD" id="cd07377">
    <property type="entry name" value="WHTH_GntR"/>
    <property type="match status" value="1"/>
</dbReference>
<dbReference type="InterPro" id="IPR036390">
    <property type="entry name" value="WH_DNA-bd_sf"/>
</dbReference>
<dbReference type="PANTHER" id="PTHR44846:SF17">
    <property type="entry name" value="GNTR-FAMILY TRANSCRIPTIONAL REGULATOR"/>
    <property type="match status" value="1"/>
</dbReference>
<organism evidence="5 6">
    <name type="scientific">Arcanobacterium bovis</name>
    <dbReference type="NCBI Taxonomy" id="2529275"/>
    <lineage>
        <taxon>Bacteria</taxon>
        <taxon>Bacillati</taxon>
        <taxon>Actinomycetota</taxon>
        <taxon>Actinomycetes</taxon>
        <taxon>Actinomycetales</taxon>
        <taxon>Actinomycetaceae</taxon>
        <taxon>Arcanobacterium</taxon>
    </lineage>
</organism>
<feature type="domain" description="HTH gntR-type" evidence="4">
    <location>
        <begin position="17"/>
        <end position="85"/>
    </location>
</feature>
<dbReference type="PRINTS" id="PR00035">
    <property type="entry name" value="HTHGNTR"/>
</dbReference>
<dbReference type="Gene3D" id="1.10.10.10">
    <property type="entry name" value="Winged helix-like DNA-binding domain superfamily/Winged helix DNA-binding domain"/>
    <property type="match status" value="1"/>
</dbReference>
<dbReference type="SUPFAM" id="SSF64288">
    <property type="entry name" value="Chorismate lyase-like"/>
    <property type="match status" value="1"/>
</dbReference>